<feature type="domain" description="Sugar-binding" evidence="6">
    <location>
        <begin position="84"/>
        <end position="334"/>
    </location>
</feature>
<keyword evidence="4" id="KW-0804">Transcription</keyword>
<dbReference type="InterPro" id="IPR036388">
    <property type="entry name" value="WH-like_DNA-bd_sf"/>
</dbReference>
<evidence type="ECO:0000256" key="3">
    <source>
        <dbReference type="ARBA" id="ARBA00023125"/>
    </source>
</evidence>
<proteinExistence type="inferred from homology"/>
<comment type="similarity">
    <text evidence="1">Belongs to the SorC transcriptional regulatory family.</text>
</comment>
<sequence>MTVRRGRQGPDVAPGDPGAPAPLSGLGFDPVVAAAWLYYQDDLTQSEIAGLLGVSRATVVNLLGEARRRGVVHVALDPGAAGRVALARGLAARYGLADCVLVPDDGGASHPAERIGTAGAQLLARELRSGDRLGVSFGRTVLALSKALPAPSPPLRDIEVVQITGSLTAKDAFSPELCTLNVATRLQAHCNHLHAPMFVSSPTMRAMLTAEPPIAGHLALARSCNRVVFGVADLTIDGTIFQSGMFTPAEIAPYVARGAIAIIASHFVDIDGRPVDGAHHERLVGITLAELAAIPQRICVSGGPDKVNALHACLAGGYVTHLVTDERTARELLQQG</sequence>
<dbReference type="EMBL" id="JAUSVX010000001">
    <property type="protein sequence ID" value="MDQ0467778.1"/>
    <property type="molecule type" value="Genomic_DNA"/>
</dbReference>
<evidence type="ECO:0000256" key="5">
    <source>
        <dbReference type="SAM" id="MobiDB-lite"/>
    </source>
</evidence>
<reference evidence="7 8" key="1">
    <citation type="submission" date="2023-07" db="EMBL/GenBank/DDBJ databases">
        <title>Genomic Encyclopedia of Type Strains, Phase IV (KMG-IV): sequencing the most valuable type-strain genomes for metagenomic binning, comparative biology and taxonomic classification.</title>
        <authorList>
            <person name="Goeker M."/>
        </authorList>
    </citation>
    <scope>NUCLEOTIDE SEQUENCE [LARGE SCALE GENOMIC DNA]</scope>
    <source>
        <strain evidence="7 8">DSM 19619</strain>
    </source>
</reference>
<evidence type="ECO:0000256" key="1">
    <source>
        <dbReference type="ARBA" id="ARBA00010466"/>
    </source>
</evidence>
<dbReference type="SUPFAM" id="SSF100950">
    <property type="entry name" value="NagB/RpiA/CoA transferase-like"/>
    <property type="match status" value="1"/>
</dbReference>
<name>A0ABU0J0K1_9HYPH</name>
<organism evidence="7 8">
    <name type="scientific">Labrys wisconsinensis</name>
    <dbReference type="NCBI Taxonomy" id="425677"/>
    <lineage>
        <taxon>Bacteria</taxon>
        <taxon>Pseudomonadati</taxon>
        <taxon>Pseudomonadota</taxon>
        <taxon>Alphaproteobacteria</taxon>
        <taxon>Hyphomicrobiales</taxon>
        <taxon>Xanthobacteraceae</taxon>
        <taxon>Labrys</taxon>
    </lineage>
</organism>
<evidence type="ECO:0000313" key="8">
    <source>
        <dbReference type="Proteomes" id="UP001242480"/>
    </source>
</evidence>
<dbReference type="Proteomes" id="UP001242480">
    <property type="component" value="Unassembled WGS sequence"/>
</dbReference>
<gene>
    <name evidence="7" type="ORF">QO011_000773</name>
</gene>
<evidence type="ECO:0000256" key="2">
    <source>
        <dbReference type="ARBA" id="ARBA00023015"/>
    </source>
</evidence>
<evidence type="ECO:0000259" key="6">
    <source>
        <dbReference type="Pfam" id="PF04198"/>
    </source>
</evidence>
<keyword evidence="2" id="KW-0805">Transcription regulation</keyword>
<comment type="caution">
    <text evidence="7">The sequence shown here is derived from an EMBL/GenBank/DDBJ whole genome shotgun (WGS) entry which is preliminary data.</text>
</comment>
<feature type="region of interest" description="Disordered" evidence="5">
    <location>
        <begin position="1"/>
        <end position="20"/>
    </location>
</feature>
<dbReference type="RefSeq" id="WP_307267936.1">
    <property type="nucleotide sequence ID" value="NZ_JAUSVX010000001.1"/>
</dbReference>
<evidence type="ECO:0000313" key="7">
    <source>
        <dbReference type="EMBL" id="MDQ0467778.1"/>
    </source>
</evidence>
<protein>
    <submittedName>
        <fullName evidence="7">DNA-binding transcriptional regulator LsrR (DeoR family)</fullName>
    </submittedName>
</protein>
<dbReference type="GO" id="GO:0003677">
    <property type="term" value="F:DNA binding"/>
    <property type="evidence" value="ECO:0007669"/>
    <property type="project" value="UniProtKB-KW"/>
</dbReference>
<evidence type="ECO:0000256" key="4">
    <source>
        <dbReference type="ARBA" id="ARBA00023163"/>
    </source>
</evidence>
<keyword evidence="8" id="KW-1185">Reference proteome</keyword>
<dbReference type="InterPro" id="IPR037171">
    <property type="entry name" value="NagB/RpiA_transferase-like"/>
</dbReference>
<accession>A0ABU0J0K1</accession>
<dbReference type="PANTHER" id="PTHR34294">
    <property type="entry name" value="TRANSCRIPTIONAL REGULATOR-RELATED"/>
    <property type="match status" value="1"/>
</dbReference>
<dbReference type="Pfam" id="PF04198">
    <property type="entry name" value="Sugar-bind"/>
    <property type="match status" value="1"/>
</dbReference>
<dbReference type="InterPro" id="IPR007324">
    <property type="entry name" value="Sugar-bd_dom_put"/>
</dbReference>
<feature type="compositionally biased region" description="Low complexity" evidence="5">
    <location>
        <begin position="9"/>
        <end position="20"/>
    </location>
</feature>
<dbReference type="SUPFAM" id="SSF88659">
    <property type="entry name" value="Sigma3 and sigma4 domains of RNA polymerase sigma factors"/>
    <property type="match status" value="1"/>
</dbReference>
<dbReference type="PANTHER" id="PTHR34294:SF1">
    <property type="entry name" value="TRANSCRIPTIONAL REGULATOR LSRR"/>
    <property type="match status" value="1"/>
</dbReference>
<dbReference type="InterPro" id="IPR013324">
    <property type="entry name" value="RNA_pol_sigma_r3/r4-like"/>
</dbReference>
<keyword evidence="3 7" id="KW-0238">DNA-binding</keyword>
<dbReference type="InterPro" id="IPR051054">
    <property type="entry name" value="SorC_transcr_regulators"/>
</dbReference>
<dbReference type="Gene3D" id="1.10.10.10">
    <property type="entry name" value="Winged helix-like DNA-binding domain superfamily/Winged helix DNA-binding domain"/>
    <property type="match status" value="1"/>
</dbReference>
<dbReference type="Gene3D" id="3.40.50.1360">
    <property type="match status" value="1"/>
</dbReference>